<organism evidence="1">
    <name type="scientific">bioreactor metagenome</name>
    <dbReference type="NCBI Taxonomy" id="1076179"/>
    <lineage>
        <taxon>unclassified sequences</taxon>
        <taxon>metagenomes</taxon>
        <taxon>ecological metagenomes</taxon>
    </lineage>
</organism>
<evidence type="ECO:0008006" key="2">
    <source>
        <dbReference type="Google" id="ProtNLM"/>
    </source>
</evidence>
<dbReference type="AlphaFoldDB" id="A0A645C5J4"/>
<dbReference type="PANTHER" id="PTHR30093">
    <property type="entry name" value="GENERAL SECRETION PATHWAY PROTEIN G"/>
    <property type="match status" value="1"/>
</dbReference>
<evidence type="ECO:0000313" key="1">
    <source>
        <dbReference type="EMBL" id="MPM72251.1"/>
    </source>
</evidence>
<gene>
    <name evidence="1" type="ORF">SDC9_119224</name>
</gene>
<dbReference type="Gene3D" id="3.30.700.10">
    <property type="entry name" value="Glycoprotein, Type 4 Pilin"/>
    <property type="match status" value="1"/>
</dbReference>
<sequence length="223" mass="24549">MKHQRSNFTLLELLAVIAIIAVLAGLLLPAVNKGYDRARTTTCLNNQKQVTAMISAYMNDANGCFYSTGSQSWAIPLNKRNLAADVKVFRCPSIPNYTQNSFDPADFANDATQIYGAVGHDDGFDFRGTKYLYTTGSNPVQISPSMLMLGACTVNSSKSPTYKLAFDNDGKPFQIHNSRSLCNIFFLDGHSETLNQADFQKKYYPNLTGTGATKASSITYFEE</sequence>
<protein>
    <recommendedName>
        <fullName evidence="2">Type II secretion system protein G</fullName>
    </recommendedName>
</protein>
<dbReference type="InterPro" id="IPR012902">
    <property type="entry name" value="N_methyl_site"/>
</dbReference>
<proteinExistence type="predicted"/>
<comment type="caution">
    <text evidence="1">The sequence shown here is derived from an EMBL/GenBank/DDBJ whole genome shotgun (WGS) entry which is preliminary data.</text>
</comment>
<dbReference type="EMBL" id="VSSQ01024629">
    <property type="protein sequence ID" value="MPM72251.1"/>
    <property type="molecule type" value="Genomic_DNA"/>
</dbReference>
<dbReference type="NCBIfam" id="TIGR02532">
    <property type="entry name" value="IV_pilin_GFxxxE"/>
    <property type="match status" value="1"/>
</dbReference>
<reference evidence="1" key="1">
    <citation type="submission" date="2019-08" db="EMBL/GenBank/DDBJ databases">
        <authorList>
            <person name="Kucharzyk K."/>
            <person name="Murdoch R.W."/>
            <person name="Higgins S."/>
            <person name="Loffler F."/>
        </authorList>
    </citation>
    <scope>NUCLEOTIDE SEQUENCE</scope>
</reference>
<accession>A0A645C5J4</accession>
<name>A0A645C5J4_9ZZZZ</name>
<dbReference type="SUPFAM" id="SSF54523">
    <property type="entry name" value="Pili subunits"/>
    <property type="match status" value="1"/>
</dbReference>
<dbReference type="InterPro" id="IPR045584">
    <property type="entry name" value="Pilin-like"/>
</dbReference>